<evidence type="ECO:0000256" key="12">
    <source>
        <dbReference type="SAM" id="Phobius"/>
    </source>
</evidence>
<evidence type="ECO:0000256" key="3">
    <source>
        <dbReference type="ARBA" id="ARBA00005985"/>
    </source>
</evidence>
<dbReference type="GO" id="GO:0006744">
    <property type="term" value="P:ubiquinone biosynthetic process"/>
    <property type="evidence" value="ECO:0007669"/>
    <property type="project" value="UniProtKB-KW"/>
</dbReference>
<organism evidence="13 14">
    <name type="scientific">Campylobacter jejuni subsp. jejuni serotype O:23/36 (strain 81-176)</name>
    <dbReference type="NCBI Taxonomy" id="354242"/>
    <lineage>
        <taxon>Bacteria</taxon>
        <taxon>Pseudomonadati</taxon>
        <taxon>Campylobacterota</taxon>
        <taxon>Epsilonproteobacteria</taxon>
        <taxon>Campylobacterales</taxon>
        <taxon>Campylobacteraceae</taxon>
        <taxon>Campylobacter</taxon>
    </lineage>
</organism>
<dbReference type="eggNOG" id="COG0382">
    <property type="taxonomic scope" value="Bacteria"/>
</dbReference>
<evidence type="ECO:0000256" key="11">
    <source>
        <dbReference type="ARBA" id="ARBA00034524"/>
    </source>
</evidence>
<evidence type="ECO:0000256" key="5">
    <source>
        <dbReference type="ARBA" id="ARBA00022519"/>
    </source>
</evidence>
<dbReference type="Pfam" id="PF01040">
    <property type="entry name" value="UbiA"/>
    <property type="match status" value="1"/>
</dbReference>
<keyword evidence="5" id="KW-0997">Cell inner membrane</keyword>
<sequence>MNTFWIKFKDILELVVFKHSIFALPFLFSSMIVASKLANDTAWFGFKALILGIICAVGARNFAMATNRLMDEDIDKDNPRCANRPNVSGKIGRKSVWIFIIINALIFISCSYFINTLAFYLSFPVLFVLAIYSAFKRFSSLAHLVLGFCLGLAPIAGSVIIMGKIHIYSVILCLGVTFWTAGFDLLYSLQDMEYDKKVGLHSIPAKFGSKATLFISAFCHILAVLFWLLFVWEVWGVALGKIALIGVIISGIILALEHRIVHKNFAHINRAFFTLNGYLSIIFFIFIWIDLLWN</sequence>
<feature type="transmembrane region" description="Helical" evidence="12">
    <location>
        <begin position="211"/>
        <end position="232"/>
    </location>
</feature>
<keyword evidence="9 12" id="KW-1133">Transmembrane helix</keyword>
<dbReference type="Gene3D" id="1.20.120.1780">
    <property type="entry name" value="UbiA prenyltransferase"/>
    <property type="match status" value="1"/>
</dbReference>
<dbReference type="InterPro" id="IPR039653">
    <property type="entry name" value="Prenyltransferase"/>
</dbReference>
<keyword evidence="8 12" id="KW-0812">Transmembrane</keyword>
<evidence type="ECO:0000313" key="14">
    <source>
        <dbReference type="Proteomes" id="UP000000646"/>
    </source>
</evidence>
<gene>
    <name evidence="13" type="ordered locus">CJJ81176_0200</name>
</gene>
<dbReference type="FunFam" id="1.20.120.1780:FF:000001">
    <property type="entry name" value="4-hydroxybenzoate octaprenyltransferase"/>
    <property type="match status" value="1"/>
</dbReference>
<dbReference type="RefSeq" id="WP_002868927.1">
    <property type="nucleotide sequence ID" value="NC_008787.1"/>
</dbReference>
<name>A0A0H3PBZ7_CAMJJ</name>
<evidence type="ECO:0000256" key="10">
    <source>
        <dbReference type="ARBA" id="ARBA00023136"/>
    </source>
</evidence>
<keyword evidence="7" id="KW-0831">Ubiquinone biosynthesis</keyword>
<feature type="transmembrane region" description="Helical" evidence="12">
    <location>
        <begin position="238"/>
        <end position="256"/>
    </location>
</feature>
<comment type="subcellular location">
    <subcellularLocation>
        <location evidence="2">Membrane</location>
        <topology evidence="2">Multi-pass membrane protein</topology>
    </subcellularLocation>
</comment>
<dbReference type="HOGENOM" id="CLU_034879_5_1_7"/>
<evidence type="ECO:0000313" key="13">
    <source>
        <dbReference type="EMBL" id="EAQ73344.1"/>
    </source>
</evidence>
<evidence type="ECO:0000256" key="7">
    <source>
        <dbReference type="ARBA" id="ARBA00022688"/>
    </source>
</evidence>
<dbReference type="Gene3D" id="1.10.357.140">
    <property type="entry name" value="UbiA prenyltransferase"/>
    <property type="match status" value="1"/>
</dbReference>
<accession>A0A0H3PBZ7</accession>
<dbReference type="Proteomes" id="UP000000646">
    <property type="component" value="Chromosome"/>
</dbReference>
<evidence type="ECO:0000256" key="4">
    <source>
        <dbReference type="ARBA" id="ARBA00022475"/>
    </source>
</evidence>
<feature type="transmembrane region" description="Helical" evidence="12">
    <location>
        <begin position="21"/>
        <end position="38"/>
    </location>
</feature>
<dbReference type="CDD" id="cd13959">
    <property type="entry name" value="PT_UbiA_COQ2"/>
    <property type="match status" value="1"/>
</dbReference>
<evidence type="ECO:0000256" key="1">
    <source>
        <dbReference type="ARBA" id="ARBA00001946"/>
    </source>
</evidence>
<feature type="transmembrane region" description="Helical" evidence="12">
    <location>
        <begin position="268"/>
        <end position="289"/>
    </location>
</feature>
<dbReference type="NCBIfam" id="TIGR01475">
    <property type="entry name" value="ubiA_other"/>
    <property type="match status" value="1"/>
</dbReference>
<evidence type="ECO:0000256" key="9">
    <source>
        <dbReference type="ARBA" id="ARBA00022989"/>
    </source>
</evidence>
<evidence type="ECO:0000256" key="8">
    <source>
        <dbReference type="ARBA" id="ARBA00022692"/>
    </source>
</evidence>
<dbReference type="KEGG" id="cjj:CJJ81176_0200"/>
<evidence type="ECO:0000256" key="6">
    <source>
        <dbReference type="ARBA" id="ARBA00022679"/>
    </source>
</evidence>
<keyword evidence="4" id="KW-1003">Cell membrane</keyword>
<keyword evidence="6" id="KW-0808">Transferase</keyword>
<dbReference type="InterPro" id="IPR006371">
    <property type="entry name" value="Polyprenyltransferase_UbiA-li"/>
</dbReference>
<dbReference type="GO" id="GO:0008412">
    <property type="term" value="F:4-hydroxybenzoate polyprenyltransferase activity"/>
    <property type="evidence" value="ECO:0007669"/>
    <property type="project" value="UniProtKB-EC"/>
</dbReference>
<feature type="transmembrane region" description="Helical" evidence="12">
    <location>
        <begin position="44"/>
        <end position="63"/>
    </location>
</feature>
<comment type="cofactor">
    <cofactor evidence="1">
        <name>Mg(2+)</name>
        <dbReference type="ChEBI" id="CHEBI:18420"/>
    </cofactor>
</comment>
<keyword evidence="10 12" id="KW-0472">Membrane</keyword>
<comment type="similarity">
    <text evidence="3">Belongs to the UbiA prenyltransferase family.</text>
</comment>
<dbReference type="NCBIfam" id="NF009515">
    <property type="entry name" value="PRK12874.1"/>
    <property type="match status" value="1"/>
</dbReference>
<dbReference type="PANTHER" id="PTHR11048:SF28">
    <property type="entry name" value="4-HYDROXYBENZOATE POLYPRENYLTRANSFERASE, MITOCHONDRIAL"/>
    <property type="match status" value="1"/>
</dbReference>
<dbReference type="GO" id="GO:0005886">
    <property type="term" value="C:plasma membrane"/>
    <property type="evidence" value="ECO:0007669"/>
    <property type="project" value="TreeGrafter"/>
</dbReference>
<dbReference type="EC" id="2.5.1.39" evidence="11"/>
<dbReference type="AlphaFoldDB" id="A0A0H3PBZ7"/>
<dbReference type="FunFam" id="1.10.357.140:FF:000008">
    <property type="entry name" value="4-hydroxybenzoate octaprenyltransferase"/>
    <property type="match status" value="1"/>
</dbReference>
<dbReference type="PANTHER" id="PTHR11048">
    <property type="entry name" value="PRENYLTRANSFERASES"/>
    <property type="match status" value="1"/>
</dbReference>
<dbReference type="NCBIfam" id="NF041585">
    <property type="entry name" value="MqnP_Cj_Hp"/>
    <property type="match status" value="1"/>
</dbReference>
<proteinExistence type="inferred from homology"/>
<dbReference type="InterPro" id="IPR000537">
    <property type="entry name" value="UbiA_prenyltransferase"/>
</dbReference>
<feature type="transmembrane region" description="Helical" evidence="12">
    <location>
        <begin position="142"/>
        <end position="161"/>
    </location>
</feature>
<evidence type="ECO:0000256" key="2">
    <source>
        <dbReference type="ARBA" id="ARBA00004141"/>
    </source>
</evidence>
<dbReference type="InterPro" id="IPR044878">
    <property type="entry name" value="UbiA_sf"/>
</dbReference>
<feature type="transmembrane region" description="Helical" evidence="12">
    <location>
        <begin position="167"/>
        <end position="190"/>
    </location>
</feature>
<feature type="transmembrane region" description="Helical" evidence="12">
    <location>
        <begin position="96"/>
        <end position="114"/>
    </location>
</feature>
<reference evidence="14" key="1">
    <citation type="submission" date="2006-12" db="EMBL/GenBank/DDBJ databases">
        <authorList>
            <person name="Fouts D.E."/>
            <person name="Nelson K.E."/>
            <person name="Sebastian Y."/>
        </authorList>
    </citation>
    <scope>NUCLEOTIDE SEQUENCE [LARGE SCALE GENOMIC DNA]</scope>
    <source>
        <strain evidence="14">81-176</strain>
    </source>
</reference>
<dbReference type="EMBL" id="CP000538">
    <property type="protein sequence ID" value="EAQ73344.1"/>
    <property type="molecule type" value="Genomic_DNA"/>
</dbReference>
<protein>
    <recommendedName>
        <fullName evidence="11">4-hydroxybenzoate polyprenyltransferase</fullName>
        <ecNumber evidence="11">2.5.1.39</ecNumber>
    </recommendedName>
</protein>